<feature type="domain" description="Glycosyltransferase RgtA/B/C/D-like" evidence="9">
    <location>
        <begin position="99"/>
        <end position="250"/>
    </location>
</feature>
<feature type="transmembrane region" description="Helical" evidence="8">
    <location>
        <begin position="241"/>
        <end position="257"/>
    </location>
</feature>
<keyword evidence="11" id="KW-1185">Reference proteome</keyword>
<proteinExistence type="predicted"/>
<evidence type="ECO:0000256" key="8">
    <source>
        <dbReference type="SAM" id="Phobius"/>
    </source>
</evidence>
<evidence type="ECO:0000256" key="4">
    <source>
        <dbReference type="ARBA" id="ARBA00022679"/>
    </source>
</evidence>
<evidence type="ECO:0000256" key="3">
    <source>
        <dbReference type="ARBA" id="ARBA00022676"/>
    </source>
</evidence>
<keyword evidence="2" id="KW-1003">Cell membrane</keyword>
<keyword evidence="6 8" id="KW-1133">Transmembrane helix</keyword>
<dbReference type="Pfam" id="PF13231">
    <property type="entry name" value="PMT_2"/>
    <property type="match status" value="1"/>
</dbReference>
<evidence type="ECO:0000256" key="7">
    <source>
        <dbReference type="ARBA" id="ARBA00023136"/>
    </source>
</evidence>
<evidence type="ECO:0000313" key="11">
    <source>
        <dbReference type="Proteomes" id="UP000092967"/>
    </source>
</evidence>
<reference evidence="10 11" key="1">
    <citation type="submission" date="2016-02" db="EMBL/GenBank/DDBJ databases">
        <authorList>
            <person name="Wen L."/>
            <person name="He K."/>
            <person name="Yang H."/>
        </authorList>
    </citation>
    <scope>NUCLEOTIDE SEQUENCE [LARGE SCALE GENOMIC DNA]</scope>
    <source>
        <strain evidence="10 11">CZ1127</strain>
    </source>
</reference>
<dbReference type="OrthoDB" id="1121601at2"/>
<evidence type="ECO:0000259" key="9">
    <source>
        <dbReference type="Pfam" id="PF13231"/>
    </source>
</evidence>
<protein>
    <recommendedName>
        <fullName evidence="9">Glycosyltransferase RgtA/B/C/D-like domain-containing protein</fullName>
    </recommendedName>
</protein>
<dbReference type="InterPro" id="IPR050297">
    <property type="entry name" value="LipidA_mod_glycosyltrf_83"/>
</dbReference>
<dbReference type="Proteomes" id="UP000092967">
    <property type="component" value="Chromosome"/>
</dbReference>
<comment type="subcellular location">
    <subcellularLocation>
        <location evidence="1">Cell membrane</location>
        <topology evidence="1">Multi-pass membrane protein</topology>
    </subcellularLocation>
</comment>
<feature type="transmembrane region" description="Helical" evidence="8">
    <location>
        <begin position="352"/>
        <end position="370"/>
    </location>
</feature>
<dbReference type="RefSeq" id="WP_068824743.1">
    <property type="nucleotide sequence ID" value="NZ_CP014224.1"/>
</dbReference>
<dbReference type="GO" id="GO:0005886">
    <property type="term" value="C:plasma membrane"/>
    <property type="evidence" value="ECO:0007669"/>
    <property type="project" value="UniProtKB-SubCell"/>
</dbReference>
<dbReference type="GO" id="GO:0009103">
    <property type="term" value="P:lipopolysaccharide biosynthetic process"/>
    <property type="evidence" value="ECO:0007669"/>
    <property type="project" value="UniProtKB-ARBA"/>
</dbReference>
<dbReference type="PANTHER" id="PTHR33908:SF11">
    <property type="entry name" value="MEMBRANE PROTEIN"/>
    <property type="match status" value="1"/>
</dbReference>
<sequence length="523" mass="61561">MTPKSKIIGFVFFLCLISFFQLKNINNKVTERHAWANADHYAIAIGFTNNNFDFFHPETFCLNPQFKASLGQKQTYTNSQDYWDANIKDPKGITAIDCPIHQYAVSILMTIFKSTSPWIYRLYILLISMIGLFFLFKALLLINKSYLISSLLILFIYLSPTYNYYCFQFLPTAASLSLIFIAFYHYIKYLKDKNQSNWLLCLVFILIASLTRLPFIMYALALFGHYFILGIIEKKIAWKKLLGLSFIILIVGAYFLYNKLYLAKFYGSNFLNYPLYPKNFEDIYYSIKETIYYESWRYFTPIHYFILVLLFIKFIIPIKNTTFNKNLIGLYLLCGGVTTYSLLMLKQFPAHDYYLLDTFFPLVIIIISLISKQIHFDFLKVYVVVAIMLSIVFLLIITDYGYRTREKSPLTKTINNFTGADKILDSLQITPNQKILLLDSYSPNGAFIEMKRKGFCVMVTKPEVIKRALKWDFDYIITQNFTYKEDILKSYPNFENETTLFYKNNNFSIYQLKNHDTRIKKNQ</sequence>
<evidence type="ECO:0000256" key="6">
    <source>
        <dbReference type="ARBA" id="ARBA00022989"/>
    </source>
</evidence>
<feature type="transmembrane region" description="Helical" evidence="8">
    <location>
        <begin position="122"/>
        <end position="142"/>
    </location>
</feature>
<keyword evidence="3" id="KW-0328">Glycosyltransferase</keyword>
<keyword evidence="7 8" id="KW-0472">Membrane</keyword>
<evidence type="ECO:0000256" key="2">
    <source>
        <dbReference type="ARBA" id="ARBA00022475"/>
    </source>
</evidence>
<keyword evidence="4" id="KW-0808">Transferase</keyword>
<evidence type="ECO:0000256" key="1">
    <source>
        <dbReference type="ARBA" id="ARBA00004651"/>
    </source>
</evidence>
<keyword evidence="5 8" id="KW-0812">Transmembrane</keyword>
<dbReference type="PANTHER" id="PTHR33908">
    <property type="entry name" value="MANNOSYLTRANSFERASE YKCB-RELATED"/>
    <property type="match status" value="1"/>
</dbReference>
<dbReference type="EMBL" id="CP014224">
    <property type="protein sequence ID" value="ANW95529.1"/>
    <property type="molecule type" value="Genomic_DNA"/>
</dbReference>
<dbReference type="InterPro" id="IPR038731">
    <property type="entry name" value="RgtA/B/C-like"/>
</dbReference>
<feature type="transmembrane region" description="Helical" evidence="8">
    <location>
        <begin position="328"/>
        <end position="345"/>
    </location>
</feature>
<name>A0A1B1Y460_9FLAO</name>
<dbReference type="STRING" id="1790137.AXE80_04190"/>
<feature type="transmembrane region" description="Helical" evidence="8">
    <location>
        <begin position="162"/>
        <end position="187"/>
    </location>
</feature>
<organism evidence="10 11">
    <name type="scientific">Wenyingzhuangia fucanilytica</name>
    <dbReference type="NCBI Taxonomy" id="1790137"/>
    <lineage>
        <taxon>Bacteria</taxon>
        <taxon>Pseudomonadati</taxon>
        <taxon>Bacteroidota</taxon>
        <taxon>Flavobacteriia</taxon>
        <taxon>Flavobacteriales</taxon>
        <taxon>Flavobacteriaceae</taxon>
        <taxon>Wenyingzhuangia</taxon>
    </lineage>
</organism>
<feature type="transmembrane region" description="Helical" evidence="8">
    <location>
        <begin position="298"/>
        <end position="316"/>
    </location>
</feature>
<feature type="transmembrane region" description="Helical" evidence="8">
    <location>
        <begin position="199"/>
        <end position="229"/>
    </location>
</feature>
<evidence type="ECO:0000313" key="10">
    <source>
        <dbReference type="EMBL" id="ANW95529.1"/>
    </source>
</evidence>
<accession>A0A1B1Y460</accession>
<dbReference type="AlphaFoldDB" id="A0A1B1Y460"/>
<gene>
    <name evidence="10" type="ORF">AXE80_04190</name>
</gene>
<dbReference type="GO" id="GO:0016763">
    <property type="term" value="F:pentosyltransferase activity"/>
    <property type="evidence" value="ECO:0007669"/>
    <property type="project" value="TreeGrafter"/>
</dbReference>
<feature type="transmembrane region" description="Helical" evidence="8">
    <location>
        <begin position="6"/>
        <end position="22"/>
    </location>
</feature>
<dbReference type="KEGG" id="wfu:AXE80_04190"/>
<feature type="transmembrane region" description="Helical" evidence="8">
    <location>
        <begin position="382"/>
        <end position="402"/>
    </location>
</feature>
<evidence type="ECO:0000256" key="5">
    <source>
        <dbReference type="ARBA" id="ARBA00022692"/>
    </source>
</evidence>